<dbReference type="InterPro" id="IPR010264">
    <property type="entry name" value="Self-incomp_S1"/>
</dbReference>
<accession>A0A022RIT4</accession>
<protein>
    <recommendedName>
        <fullName evidence="6">S-protein homolog</fullName>
    </recommendedName>
</protein>
<comment type="subcellular location">
    <subcellularLocation>
        <location evidence="1 6">Secreted</location>
    </subcellularLocation>
</comment>
<evidence type="ECO:0000256" key="4">
    <source>
        <dbReference type="ARBA" id="ARBA00022525"/>
    </source>
</evidence>
<dbReference type="PANTHER" id="PTHR31232">
    <property type="match status" value="1"/>
</dbReference>
<dbReference type="Proteomes" id="UP000030748">
    <property type="component" value="Unassembled WGS sequence"/>
</dbReference>
<evidence type="ECO:0000256" key="3">
    <source>
        <dbReference type="ARBA" id="ARBA00022471"/>
    </source>
</evidence>
<evidence type="ECO:0000313" key="8">
    <source>
        <dbReference type="Proteomes" id="UP000030748"/>
    </source>
</evidence>
<evidence type="ECO:0000256" key="6">
    <source>
        <dbReference type="RuleBase" id="RU367044"/>
    </source>
</evidence>
<dbReference type="PANTHER" id="PTHR31232:SF61">
    <property type="entry name" value="S-PROTEIN HOMOLOG"/>
    <property type="match status" value="1"/>
</dbReference>
<evidence type="ECO:0000256" key="2">
    <source>
        <dbReference type="ARBA" id="ARBA00005581"/>
    </source>
</evidence>
<dbReference type="EMBL" id="KI630443">
    <property type="protein sequence ID" value="EYU39658.1"/>
    <property type="molecule type" value="Genomic_DNA"/>
</dbReference>
<feature type="chain" id="PRO_5025095178" description="S-protein homolog" evidence="6">
    <location>
        <begin position="25"/>
        <end position="136"/>
    </location>
</feature>
<comment type="similarity">
    <text evidence="2 6">Belongs to the plant self-incompatibility (S1) protein family.</text>
</comment>
<keyword evidence="4 6" id="KW-0964">Secreted</keyword>
<dbReference type="AlphaFoldDB" id="A0A022RIT4"/>
<feature type="signal peptide" evidence="6">
    <location>
        <begin position="1"/>
        <end position="24"/>
    </location>
</feature>
<reference evidence="7 8" key="1">
    <citation type="journal article" date="2013" name="Proc. Natl. Acad. Sci. U.S.A.">
        <title>Fine-scale variation in meiotic recombination in Mimulus inferred from population shotgun sequencing.</title>
        <authorList>
            <person name="Hellsten U."/>
            <person name="Wright K.M."/>
            <person name="Jenkins J."/>
            <person name="Shu S."/>
            <person name="Yuan Y."/>
            <person name="Wessler S.R."/>
            <person name="Schmutz J."/>
            <person name="Willis J.H."/>
            <person name="Rokhsar D.S."/>
        </authorList>
    </citation>
    <scope>NUCLEOTIDE SEQUENCE [LARGE SCALE GENOMIC DNA]</scope>
    <source>
        <strain evidence="8">cv. DUN x IM62</strain>
    </source>
</reference>
<organism evidence="7 8">
    <name type="scientific">Erythranthe guttata</name>
    <name type="common">Yellow monkey flower</name>
    <name type="synonym">Mimulus guttatus</name>
    <dbReference type="NCBI Taxonomy" id="4155"/>
    <lineage>
        <taxon>Eukaryota</taxon>
        <taxon>Viridiplantae</taxon>
        <taxon>Streptophyta</taxon>
        <taxon>Embryophyta</taxon>
        <taxon>Tracheophyta</taxon>
        <taxon>Spermatophyta</taxon>
        <taxon>Magnoliopsida</taxon>
        <taxon>eudicotyledons</taxon>
        <taxon>Gunneridae</taxon>
        <taxon>Pentapetalae</taxon>
        <taxon>asterids</taxon>
        <taxon>lamiids</taxon>
        <taxon>Lamiales</taxon>
        <taxon>Phrymaceae</taxon>
        <taxon>Erythranthe</taxon>
    </lineage>
</organism>
<keyword evidence="3 6" id="KW-0713">Self-incompatibility</keyword>
<name>A0A022RIT4_ERYGU</name>
<dbReference type="GO" id="GO:0060320">
    <property type="term" value="P:rejection of self pollen"/>
    <property type="evidence" value="ECO:0007669"/>
    <property type="project" value="UniProtKB-KW"/>
</dbReference>
<keyword evidence="5 6" id="KW-0732">Signal</keyword>
<dbReference type="GO" id="GO:0005576">
    <property type="term" value="C:extracellular region"/>
    <property type="evidence" value="ECO:0007669"/>
    <property type="project" value="UniProtKB-SubCell"/>
</dbReference>
<dbReference type="PhylomeDB" id="A0A022RIT4"/>
<proteinExistence type="inferred from homology"/>
<dbReference type="Pfam" id="PF05938">
    <property type="entry name" value="Self-incomp_S1"/>
    <property type="match status" value="1"/>
</dbReference>
<gene>
    <name evidence="7" type="ORF">MIMGU_mgv1a026733mg</name>
</gene>
<keyword evidence="8" id="KW-1185">Reference proteome</keyword>
<sequence>MKNLINFLTLLACVFLTMSRTTTGCITPKFTIHVVNKLPSPQLKLHCASKNDDLGYKTTSENYDYNWTFCESFWSNTLFFCSLAWKNNHVKFDVFTSKKSDDCFDGTCYYEIWDDGIYFAGGDAPRILQKKYDWQQ</sequence>
<evidence type="ECO:0000313" key="7">
    <source>
        <dbReference type="EMBL" id="EYU39658.1"/>
    </source>
</evidence>
<evidence type="ECO:0000256" key="1">
    <source>
        <dbReference type="ARBA" id="ARBA00004613"/>
    </source>
</evidence>
<evidence type="ECO:0000256" key="5">
    <source>
        <dbReference type="ARBA" id="ARBA00022729"/>
    </source>
</evidence>